<accession>A0A853DU13</accession>
<evidence type="ECO:0000256" key="1">
    <source>
        <dbReference type="SAM" id="Phobius"/>
    </source>
</evidence>
<keyword evidence="1" id="KW-1133">Transmembrane helix</keyword>
<gene>
    <name evidence="2" type="ORF">HNR14_002125</name>
</gene>
<dbReference type="Proteomes" id="UP000521075">
    <property type="component" value="Unassembled WGS sequence"/>
</dbReference>
<name>A0A853DU13_9MICO</name>
<feature type="transmembrane region" description="Helical" evidence="1">
    <location>
        <begin position="56"/>
        <end position="82"/>
    </location>
</feature>
<dbReference type="AlphaFoldDB" id="A0A853DU13"/>
<comment type="caution">
    <text evidence="2">The sequence shown here is derived from an EMBL/GenBank/DDBJ whole genome shotgun (WGS) entry which is preliminary data.</text>
</comment>
<dbReference type="EMBL" id="JACCHJ010000001">
    <property type="protein sequence ID" value="NYK10244.1"/>
    <property type="molecule type" value="Genomic_DNA"/>
</dbReference>
<evidence type="ECO:0000313" key="3">
    <source>
        <dbReference type="Proteomes" id="UP000521075"/>
    </source>
</evidence>
<keyword evidence="1" id="KW-0472">Membrane</keyword>
<evidence type="ECO:0000313" key="2">
    <source>
        <dbReference type="EMBL" id="NYK10244.1"/>
    </source>
</evidence>
<sequence length="92" mass="9855">MEASRLQPKPVLVWGIVLTISGSVLTIFIPNIAWFFTSARNAATGVDQGLLLLLDLIGRIVGGVVTPFGVVLIGAAVVMAYLRNLLQPRQPE</sequence>
<dbReference type="RefSeq" id="WP_179701020.1">
    <property type="nucleotide sequence ID" value="NZ_BAAAHA010000006.1"/>
</dbReference>
<feature type="transmembrane region" description="Helical" evidence="1">
    <location>
        <begin position="12"/>
        <end position="36"/>
    </location>
</feature>
<protein>
    <submittedName>
        <fullName evidence="2">Type II secretory pathway component PulF</fullName>
    </submittedName>
</protein>
<proteinExistence type="predicted"/>
<reference evidence="2 3" key="1">
    <citation type="submission" date="2020-07" db="EMBL/GenBank/DDBJ databases">
        <title>Sequencing the genomes of 1000 actinobacteria strains.</title>
        <authorList>
            <person name="Klenk H.-P."/>
        </authorList>
    </citation>
    <scope>NUCLEOTIDE SEQUENCE [LARGE SCALE GENOMIC DNA]</scope>
    <source>
        <strain evidence="2 3">DSM 15166</strain>
    </source>
</reference>
<keyword evidence="1" id="KW-0812">Transmembrane</keyword>
<organism evidence="2 3">
    <name type="scientific">Leifsonia naganoensis</name>
    <dbReference type="NCBI Taxonomy" id="150025"/>
    <lineage>
        <taxon>Bacteria</taxon>
        <taxon>Bacillati</taxon>
        <taxon>Actinomycetota</taxon>
        <taxon>Actinomycetes</taxon>
        <taxon>Micrococcales</taxon>
        <taxon>Microbacteriaceae</taxon>
        <taxon>Leifsonia</taxon>
    </lineage>
</organism>
<keyword evidence="3" id="KW-1185">Reference proteome</keyword>